<dbReference type="Proteomes" id="UP001362999">
    <property type="component" value="Unassembled WGS sequence"/>
</dbReference>
<dbReference type="AlphaFoldDB" id="A0AAW0DAA2"/>
<reference evidence="1 2" key="1">
    <citation type="journal article" date="2024" name="J Genomics">
        <title>Draft genome sequencing and assembly of Favolaschia claudopus CIRM-BRFM 2984 isolated from oak limbs.</title>
        <authorList>
            <person name="Navarro D."/>
            <person name="Drula E."/>
            <person name="Chaduli D."/>
            <person name="Cazenave R."/>
            <person name="Ahrendt S."/>
            <person name="Wang J."/>
            <person name="Lipzen A."/>
            <person name="Daum C."/>
            <person name="Barry K."/>
            <person name="Grigoriev I.V."/>
            <person name="Favel A."/>
            <person name="Rosso M.N."/>
            <person name="Martin F."/>
        </authorList>
    </citation>
    <scope>NUCLEOTIDE SEQUENCE [LARGE SCALE GENOMIC DNA]</scope>
    <source>
        <strain evidence="1 2">CIRM-BRFM 2984</strain>
    </source>
</reference>
<accession>A0AAW0DAA2</accession>
<organism evidence="1 2">
    <name type="scientific">Favolaschia claudopus</name>
    <dbReference type="NCBI Taxonomy" id="2862362"/>
    <lineage>
        <taxon>Eukaryota</taxon>
        <taxon>Fungi</taxon>
        <taxon>Dikarya</taxon>
        <taxon>Basidiomycota</taxon>
        <taxon>Agaricomycotina</taxon>
        <taxon>Agaricomycetes</taxon>
        <taxon>Agaricomycetidae</taxon>
        <taxon>Agaricales</taxon>
        <taxon>Marasmiineae</taxon>
        <taxon>Mycenaceae</taxon>
        <taxon>Favolaschia</taxon>
    </lineage>
</organism>
<gene>
    <name evidence="1" type="ORF">R3P38DRAFT_2872758</name>
</gene>
<keyword evidence="2" id="KW-1185">Reference proteome</keyword>
<evidence type="ECO:0000313" key="2">
    <source>
        <dbReference type="Proteomes" id="UP001362999"/>
    </source>
</evidence>
<evidence type="ECO:0008006" key="3">
    <source>
        <dbReference type="Google" id="ProtNLM"/>
    </source>
</evidence>
<name>A0AAW0DAA2_9AGAR</name>
<comment type="caution">
    <text evidence="1">The sequence shown here is derived from an EMBL/GenBank/DDBJ whole genome shotgun (WGS) entry which is preliminary data.</text>
</comment>
<dbReference type="InterPro" id="IPR032675">
    <property type="entry name" value="LRR_dom_sf"/>
</dbReference>
<dbReference type="SUPFAM" id="SSF52047">
    <property type="entry name" value="RNI-like"/>
    <property type="match status" value="1"/>
</dbReference>
<proteinExistence type="predicted"/>
<evidence type="ECO:0000313" key="1">
    <source>
        <dbReference type="EMBL" id="KAK7049120.1"/>
    </source>
</evidence>
<protein>
    <recommendedName>
        <fullName evidence="3">F-box domain-containing protein</fullName>
    </recommendedName>
</protein>
<dbReference type="EMBL" id="JAWWNJ010000009">
    <property type="protein sequence ID" value="KAK7049120.1"/>
    <property type="molecule type" value="Genomic_DNA"/>
</dbReference>
<sequence length="436" mass="49379">MTMVQQELRQQIDDLSSMIEAQRLVLSGLMNQRCQVQRQLNSVLDPMARLPLELQSKIFLHCLYHAGESRIARTPDPHLAPMLLLRVCQLWRDIALSTPELWNYLTMHWPSPPSGANDSDSRFFGMWLKRSQSFPLTLTWEGSSVLANGIQDLIDECGGRVETLTLLLNSIPPRGSHILRAPFPSLRKLTINCSVGRFEIRDWMSILKTSPMLTHVTFLGSFLGPEIEADSTQAAFTLPAIRELHFPHNSGHPRVVNATRILKYITLPALEILHIRCHLNLFGGSEDLVAFLTRSSPPLRSLFFELDSLYWPSDSKDGLKYLRMVPNLTELSLGAKDTISVVKMLTRASDFLPNIRHLTLNPMSFFQPEDYETVIRMLDVRPLKSFRLNMMDPSAALGNATLSRDPAPSEHIIRELQRIRDSGIDVHVGAGERIFV</sequence>
<dbReference type="Gene3D" id="3.80.10.10">
    <property type="entry name" value="Ribonuclease Inhibitor"/>
    <property type="match status" value="1"/>
</dbReference>